<evidence type="ECO:0000313" key="5">
    <source>
        <dbReference type="RefSeq" id="XP_026898653.2"/>
    </source>
</evidence>
<dbReference type="AlphaFoldDB" id="A0A6J1Y2N8"/>
<dbReference type="RefSeq" id="XP_026898650.2">
    <property type="nucleotide sequence ID" value="XM_027042849.2"/>
</dbReference>
<dbReference type="RefSeq" id="XP_026898655.2">
    <property type="nucleotide sequence ID" value="XM_027042854.2"/>
</dbReference>
<keyword evidence="1" id="KW-1185">Reference proteome</keyword>
<reference evidence="2 3" key="1">
    <citation type="submission" date="2025-05" db="UniProtKB">
        <authorList>
            <consortium name="RefSeq"/>
        </authorList>
    </citation>
    <scope>IDENTIFICATION</scope>
    <source>
        <tissue evidence="2 3">Blood</tissue>
    </source>
</reference>
<name>A0A6J1Y2N8_ACIJB</name>
<proteinExistence type="predicted"/>
<accession>A0A6J1Y2N8</accession>
<dbReference type="RefSeq" id="XP_026898653.2">
    <property type="nucleotide sequence ID" value="XM_027042852.2"/>
</dbReference>
<dbReference type="KEGG" id="aju:106974083"/>
<dbReference type="RefSeq" id="XP_026898648.2">
    <property type="nucleotide sequence ID" value="XM_027042847.2"/>
</dbReference>
<gene>
    <name evidence="2 3 4 5 6" type="primary">LOC106974083</name>
</gene>
<evidence type="ECO:0000313" key="1">
    <source>
        <dbReference type="Proteomes" id="UP001652583"/>
    </source>
</evidence>
<evidence type="ECO:0000313" key="6">
    <source>
        <dbReference type="RefSeq" id="XP_026898655.2"/>
    </source>
</evidence>
<dbReference type="GeneID" id="106974083"/>
<organism evidence="1 6">
    <name type="scientific">Acinonyx jubatus</name>
    <name type="common">Cheetah</name>
    <dbReference type="NCBI Taxonomy" id="32536"/>
    <lineage>
        <taxon>Eukaryota</taxon>
        <taxon>Metazoa</taxon>
        <taxon>Chordata</taxon>
        <taxon>Craniata</taxon>
        <taxon>Vertebrata</taxon>
        <taxon>Euteleostomi</taxon>
        <taxon>Mammalia</taxon>
        <taxon>Eutheria</taxon>
        <taxon>Laurasiatheria</taxon>
        <taxon>Carnivora</taxon>
        <taxon>Feliformia</taxon>
        <taxon>Felidae</taxon>
        <taxon>Felinae</taxon>
        <taxon>Acinonyx</taxon>
    </lineage>
</organism>
<dbReference type="RefSeq" id="XP_026898647.2">
    <property type="nucleotide sequence ID" value="XM_027042846.2"/>
</dbReference>
<sequence length="227" mass="24813">MRSLYVLGSHRQVYISSPDFSRESPLPPLQVAGRWRSPAQQVQEGAFAASPNPTPHAVLAYPNGSNLNLAQTFEVSLKALFLPHCTPTGLLLRSLQDGHRPHLHCRPLGPPPGVTVDAFSQVALHLAWPHAISSWLVFNSYQYQSLQMTIGFASKSFNAPKTNAPVALPPATKPVVARGDRPTYPSFAIWCHRGTLSVFIVRCRISSSLSIPTKSQTLLSANGNMRQ</sequence>
<evidence type="ECO:0000313" key="4">
    <source>
        <dbReference type="RefSeq" id="XP_026898650.2"/>
    </source>
</evidence>
<protein>
    <submittedName>
        <fullName evidence="2 3">Uncharacterized protein LOC106974083</fullName>
    </submittedName>
</protein>
<evidence type="ECO:0000313" key="2">
    <source>
        <dbReference type="RefSeq" id="XP_026898647.2"/>
    </source>
</evidence>
<evidence type="ECO:0000313" key="3">
    <source>
        <dbReference type="RefSeq" id="XP_026898648.2"/>
    </source>
</evidence>
<dbReference type="Proteomes" id="UP001652583">
    <property type="component" value="Chromosome F2"/>
</dbReference>